<dbReference type="Pfam" id="PF01968">
    <property type="entry name" value="Hydantoinase_A"/>
    <property type="match status" value="1"/>
</dbReference>
<dbReference type="Proteomes" id="UP000053477">
    <property type="component" value="Unassembled WGS sequence"/>
</dbReference>
<feature type="domain" description="Acetophenone carboxylase-like C-terminal" evidence="3">
    <location>
        <begin position="592"/>
        <end position="764"/>
    </location>
</feature>
<dbReference type="AlphaFoldDB" id="A0A0H2S207"/>
<evidence type="ECO:0000259" key="1">
    <source>
        <dbReference type="Pfam" id="PF01968"/>
    </source>
</evidence>
<proteinExistence type="predicted"/>
<dbReference type="PANTHER" id="PTHR11365:SF2">
    <property type="entry name" value="5-OXOPROLINASE"/>
    <property type="match status" value="1"/>
</dbReference>
<dbReference type="FunCoup" id="A0A0H2S207">
    <property type="interactions" value="103"/>
</dbReference>
<gene>
    <name evidence="4" type="ORF">SCHPADRAFT_867072</name>
</gene>
<dbReference type="Pfam" id="PF19278">
    <property type="entry name" value="Hydant_A_C"/>
    <property type="match status" value="1"/>
</dbReference>
<dbReference type="InterPro" id="IPR049517">
    <property type="entry name" value="ACX-like_C"/>
</dbReference>
<evidence type="ECO:0000259" key="2">
    <source>
        <dbReference type="Pfam" id="PF05378"/>
    </source>
</evidence>
<dbReference type="InParanoid" id="A0A0H2S207"/>
<evidence type="ECO:0000313" key="5">
    <source>
        <dbReference type="Proteomes" id="UP000053477"/>
    </source>
</evidence>
<organism evidence="4 5">
    <name type="scientific">Schizopora paradoxa</name>
    <dbReference type="NCBI Taxonomy" id="27342"/>
    <lineage>
        <taxon>Eukaryota</taxon>
        <taxon>Fungi</taxon>
        <taxon>Dikarya</taxon>
        <taxon>Basidiomycota</taxon>
        <taxon>Agaricomycotina</taxon>
        <taxon>Agaricomycetes</taxon>
        <taxon>Hymenochaetales</taxon>
        <taxon>Schizoporaceae</taxon>
        <taxon>Schizopora</taxon>
    </lineage>
</organism>
<evidence type="ECO:0000259" key="3">
    <source>
        <dbReference type="Pfam" id="PF19278"/>
    </source>
</evidence>
<dbReference type="STRING" id="27342.A0A0H2S207"/>
<feature type="domain" description="Hydantoinase/oxoprolinase N-terminal" evidence="2">
    <location>
        <begin position="12"/>
        <end position="254"/>
    </location>
</feature>
<dbReference type="InterPro" id="IPR008040">
    <property type="entry name" value="Hydant_A_N"/>
</dbReference>
<dbReference type="PANTHER" id="PTHR11365">
    <property type="entry name" value="5-OXOPROLINASE RELATED"/>
    <property type="match status" value="1"/>
</dbReference>
<sequence length="772" mass="84575">MSNPQIPDRSIRICADRGGTFCDVHASYPDPQDPKERKEIVVKLLSQDPGNYKDAPTEGIRRILEIVTGEKIPRGQKLPTDKIDYIRLSTTVATNALLERKGHKHALVITKGFKDLLVIGNQSRPKIFDLNIRRPPPLYSEVLEVDERVTLVGYSSDPKANENAIQFDDDGNVKRGYRGPGWDGEGHAEGPGDIVRGVSGEAVRIMKKPDSSQVKSDFKQLFEKGHRSVAIVLVHSYTFPQHELLVADIAREVGFSHISVSSQLLPMIKMVPRGVSSTADAYLTPILYEYLDGFFGGFDEKLRHGGDESARVEFMGSDGGLLDLNNFSGLKSILSGPAGGVVGYALTSWDEEERTPIIGLDVGGTSTDVSRYSGRYEVVYETTTAGVTIQSPQLDINTVAAGGGSCLFFRNGLFVTGPESAGANPGPACYRKNGPLAVTDANLMLGRLIVDYFPKIFGKSESEPLDIEASRVKFKEIAKTVNAEGDFEKELSLDEVVYGFIKIANETMCRPIRALTEARGYATSSHILASFGGAGGQHACEIAHILGIKTVLIHRYSSILSAYGLALADRAFERQEPSSTAYTPESRPALLKRLDKLEADVRAELKRQGFEGARVRVERMLNMRFDGTDTALMVLPSPSDSEGKEGEDFLEAFRKAYKEEFGFLLDTKNVIVDDVKVRGIGKTFDSLGPSVFKELHTLKRRSVDRSAADSVHSVYFDGVGRVDDTPVYLLDKLEVGDTVKGPAMIIDDTQTIVVIPGADAVLCRKHLYITLQ</sequence>
<dbReference type="EMBL" id="KQ085898">
    <property type="protein sequence ID" value="KLO18024.1"/>
    <property type="molecule type" value="Genomic_DNA"/>
</dbReference>
<evidence type="ECO:0000313" key="4">
    <source>
        <dbReference type="EMBL" id="KLO18024.1"/>
    </source>
</evidence>
<dbReference type="GO" id="GO:0006749">
    <property type="term" value="P:glutathione metabolic process"/>
    <property type="evidence" value="ECO:0007669"/>
    <property type="project" value="TreeGrafter"/>
</dbReference>
<accession>A0A0H2S207</accession>
<dbReference type="InterPro" id="IPR045079">
    <property type="entry name" value="Oxoprolinase-like"/>
</dbReference>
<dbReference type="OrthoDB" id="3643at2759"/>
<keyword evidence="5" id="KW-1185">Reference proteome</keyword>
<dbReference type="Pfam" id="PF05378">
    <property type="entry name" value="Hydant_A_N"/>
    <property type="match status" value="1"/>
</dbReference>
<dbReference type="GO" id="GO:0017168">
    <property type="term" value="F:5-oxoprolinase (ATP-hydrolyzing) activity"/>
    <property type="evidence" value="ECO:0007669"/>
    <property type="project" value="TreeGrafter"/>
</dbReference>
<dbReference type="GO" id="GO:0005829">
    <property type="term" value="C:cytosol"/>
    <property type="evidence" value="ECO:0007669"/>
    <property type="project" value="TreeGrafter"/>
</dbReference>
<reference evidence="4 5" key="1">
    <citation type="submission" date="2015-04" db="EMBL/GenBank/DDBJ databases">
        <title>Complete genome sequence of Schizopora paradoxa KUC8140, a cosmopolitan wood degrader in East Asia.</title>
        <authorList>
            <consortium name="DOE Joint Genome Institute"/>
            <person name="Min B."/>
            <person name="Park H."/>
            <person name="Jang Y."/>
            <person name="Kim J.-J."/>
            <person name="Kim K.H."/>
            <person name="Pangilinan J."/>
            <person name="Lipzen A."/>
            <person name="Riley R."/>
            <person name="Grigoriev I.V."/>
            <person name="Spatafora J.W."/>
            <person name="Choi I.-G."/>
        </authorList>
    </citation>
    <scope>NUCLEOTIDE SEQUENCE [LARGE SCALE GENOMIC DNA]</scope>
    <source>
        <strain evidence="4 5">KUC8140</strain>
    </source>
</reference>
<name>A0A0H2S207_9AGAM</name>
<feature type="domain" description="Hydantoinase A/oxoprolinase" evidence="1">
    <location>
        <begin position="273"/>
        <end position="572"/>
    </location>
</feature>
<evidence type="ECO:0008006" key="6">
    <source>
        <dbReference type="Google" id="ProtNLM"/>
    </source>
</evidence>
<dbReference type="InterPro" id="IPR002821">
    <property type="entry name" value="Hydantoinase_A"/>
</dbReference>
<protein>
    <recommendedName>
        <fullName evidence="6">5-oxoprolinase</fullName>
    </recommendedName>
</protein>